<keyword evidence="3" id="KW-1185">Reference proteome</keyword>
<dbReference type="AlphaFoldDB" id="A0A2T0LLR9"/>
<accession>A0A2T0LLR9</accession>
<organism evidence="2 3">
    <name type="scientific">Prauserella shujinwangii</name>
    <dbReference type="NCBI Taxonomy" id="1453103"/>
    <lineage>
        <taxon>Bacteria</taxon>
        <taxon>Bacillati</taxon>
        <taxon>Actinomycetota</taxon>
        <taxon>Actinomycetes</taxon>
        <taxon>Pseudonocardiales</taxon>
        <taxon>Pseudonocardiaceae</taxon>
        <taxon>Prauserella</taxon>
    </lineage>
</organism>
<reference evidence="2 3" key="1">
    <citation type="submission" date="2018-03" db="EMBL/GenBank/DDBJ databases">
        <title>Genomic Encyclopedia of Type Strains, Phase III (KMG-III): the genomes of soil and plant-associated and newly described type strains.</title>
        <authorList>
            <person name="Whitman W."/>
        </authorList>
    </citation>
    <scope>NUCLEOTIDE SEQUENCE [LARGE SCALE GENOMIC DNA]</scope>
    <source>
        <strain evidence="2 3">CGMCC 4.7125</strain>
    </source>
</reference>
<dbReference type="EMBL" id="PVNH01000013">
    <property type="protein sequence ID" value="PRX43981.1"/>
    <property type="molecule type" value="Genomic_DNA"/>
</dbReference>
<gene>
    <name evidence="2" type="ORF">B0I33_113147</name>
</gene>
<sequence>MTQRRRRLTAVAATAAMILVAGCSGGRAGTAVPDGDQAAEYVTAKFSASLERLDEDFSATEPRHTMHDSFARIDDKKSDFTLTAIQVGDPPSRLVKNHSNRDSSDYRDYFHPAGSDVEYTLLGPEYASLAPTPWVSEPYDDAGYGPCFWAGYLTVCKMISAVGRSLRDGHAAKTAKSLPDGSVELTAEITLRTFLEERVVVFPDWALERITEEMRDGVIDTRIRLGPDGKLTEIEMTGLIETGGHEVEIDEHYRVLEPPTKDDLPDVPDPEEVTELRTQAEVDDFYRRMDEITSSGG</sequence>
<dbReference type="RefSeq" id="WP_106181967.1">
    <property type="nucleotide sequence ID" value="NZ_PVNH01000013.1"/>
</dbReference>
<comment type="caution">
    <text evidence="2">The sequence shown here is derived from an EMBL/GenBank/DDBJ whole genome shotgun (WGS) entry which is preliminary data.</text>
</comment>
<evidence type="ECO:0000313" key="3">
    <source>
        <dbReference type="Proteomes" id="UP000238362"/>
    </source>
</evidence>
<proteinExistence type="predicted"/>
<protein>
    <recommendedName>
        <fullName evidence="4">Lipoprotein</fullName>
    </recommendedName>
</protein>
<feature type="chain" id="PRO_5015724588" description="Lipoprotein" evidence="1">
    <location>
        <begin position="29"/>
        <end position="297"/>
    </location>
</feature>
<dbReference type="Proteomes" id="UP000238362">
    <property type="component" value="Unassembled WGS sequence"/>
</dbReference>
<evidence type="ECO:0000256" key="1">
    <source>
        <dbReference type="SAM" id="SignalP"/>
    </source>
</evidence>
<evidence type="ECO:0000313" key="2">
    <source>
        <dbReference type="EMBL" id="PRX43981.1"/>
    </source>
</evidence>
<keyword evidence="1" id="KW-0732">Signal</keyword>
<feature type="signal peptide" evidence="1">
    <location>
        <begin position="1"/>
        <end position="28"/>
    </location>
</feature>
<name>A0A2T0LLR9_9PSEU</name>
<dbReference type="OrthoDB" id="3597808at2"/>
<dbReference type="PROSITE" id="PS51257">
    <property type="entry name" value="PROKAR_LIPOPROTEIN"/>
    <property type="match status" value="1"/>
</dbReference>
<evidence type="ECO:0008006" key="4">
    <source>
        <dbReference type="Google" id="ProtNLM"/>
    </source>
</evidence>